<evidence type="ECO:0000256" key="2">
    <source>
        <dbReference type="ARBA" id="ARBA00022741"/>
    </source>
</evidence>
<dbReference type="InterPro" id="IPR002543">
    <property type="entry name" value="FtsK_dom"/>
</dbReference>
<feature type="domain" description="FtsK" evidence="6">
    <location>
        <begin position="636"/>
        <end position="831"/>
    </location>
</feature>
<dbReference type="CDD" id="cd01127">
    <property type="entry name" value="TrwB_TraG_TraD_VirD4"/>
    <property type="match status" value="1"/>
</dbReference>
<dbReference type="Pfam" id="PF01580">
    <property type="entry name" value="FtsK_SpoIIIE"/>
    <property type="match status" value="2"/>
</dbReference>
<feature type="transmembrane region" description="Helical" evidence="5">
    <location>
        <begin position="217"/>
        <end position="236"/>
    </location>
</feature>
<reference evidence="7 8" key="1">
    <citation type="submission" date="2021-01" db="EMBL/GenBank/DDBJ databases">
        <title>Genomic Encyclopedia of Type Strains, Phase IV (KMG-IV): sequencing the most valuable type-strain genomes for metagenomic binning, comparative biology and taxonomic classification.</title>
        <authorList>
            <person name="Goeker M."/>
        </authorList>
    </citation>
    <scope>NUCLEOTIDE SEQUENCE [LARGE SCALE GENOMIC DNA]</scope>
    <source>
        <strain evidence="7 8">DSM 27382</strain>
    </source>
</reference>
<keyword evidence="3 4" id="KW-0067">ATP-binding</keyword>
<sequence length="1465" mass="166281">MGLELIFYKNGIRYHQDLQDGKSLHLNQFLDLESDLVLKESQGQLYYQLADDLGQLENGQELLGISFYYIANQLCHSYDPLDKAELLLSSGKGADIYLPNFSAQLVLKKEAREWRLHCLSGTYYFNNLLTDKEEILLQDGDEISFEGLTVHIFSDEIMVSSGVEVSDSLASLAHSRYDFYEDYPDYHRSPRIIYRSSEEKISINAPGNEPTKPRDELLKLIIPPIAMIAITVLISIFYPRGIYVIMTMAMSLITTVFSIQGYFKNRKQYKEDLAERIKAYKLYLADKSIELSQLAKAQKDGQLYHYPDLGRLEKMAQVFSHRIYEKTPLHFDFLYYRLGLGQVDISYQLTYSKTERSGIKDPLETEGYALYNQNRKISDMPIVANLSHGPVGYIGPRELVLEQLQLMVNQLAFFHSYHDIQFITIMPEEEKDQWEWMRWLPHASLQDMNVRGFVYNQRTRDQVLNSLNQILKLRKAQAESKEASESSLFAPHYVVLVTDEKLILDHVIMEFFTEDPTALGCSLIFVQDVMSSLSENIQTVINIKDRNTGQLVMEEGNLKEIDFALDHYPTDFDKESLSRRLAPLNHLQNLKSSIPDTVTFMEMYGAEDFEDLGVLARWQSNAPYKSLAVPLGLRGQDDLVYLNLHEKAHGPHGLIAGTTGSGKSEVIQSYILSLAVNFHPHDVAFLLIDYKGGGMANLFKDLPHLLGTITNLDGAQSMRALVSINAELKRRQRLFAQADVNHINQYQKKYKLGEVDEPMPHLFLISDEFAELKSNQPDFMKELVSTARIGRSLGIHLILATQKPTGVVDDQIWSNSRFKLALKVADRQDSNEMLHTPDAAEITQAGRAYLQVGNNEVYELFQSAWSGADYQPDKEDQGIEDHTIYAINSLGQYEILNEDLSGLDDVEDIRQVPTELDAIVDKLQQLTQAQGIKSLPQPWLPPLEKQIALTALRPESYRELWKSGSAHLEAIIGQIDVPSQQAKLLATHDFEADGNLALYSAPGMGKSTFLQTLLMDLARQNQPDQLHFYLFDFGTNGLLPLAKLPHTADYFTIDGTEKLSKFVGRMQEEVASRKKLFSKEGVSTLALYQQMTGHTLPQLVIAIDSYDGIKEGDYGDALEACFQSLLREGSSLGIYLVLTAGRVGAVKPALQAMIKSRIVLKMTDDSDARSLIGRHDHIMEDIPGRGLIRLEEPEVFQVAQASQGQETYHIIKELQEEAEKMSQSWTGNRPKAIPIVPETMTLEDFMAKESVKASLQAGDIPIGLDMVHVEPVTLKSDRFKHLAYISDNGESLENIGRHLLDVLVQVPTKKVMLIDTDNLYSDWSQKVRTYITRKEELPMFVQQLESIFKERQGSSSGDDWFIFIPNTQDFFASAGMTIDSWNDLFTEGYKVGLYFVLGGMYQFLGTSIDAFAKKVRLDSHLILLGMRLIDQSFLDKAYNSKEPHLNKDEVYLHDRRHYEKVKLTS</sequence>
<dbReference type="EMBL" id="JAFBEH010000027">
    <property type="protein sequence ID" value="MBM7643059.1"/>
    <property type="molecule type" value="Genomic_DNA"/>
</dbReference>
<comment type="caution">
    <text evidence="7">The sequence shown here is derived from an EMBL/GenBank/DDBJ whole genome shotgun (WGS) entry which is preliminary data.</text>
</comment>
<evidence type="ECO:0000256" key="1">
    <source>
        <dbReference type="ARBA" id="ARBA00022737"/>
    </source>
</evidence>
<dbReference type="InterPro" id="IPR050206">
    <property type="entry name" value="FtsK/SpoIIIE/SftA"/>
</dbReference>
<evidence type="ECO:0000256" key="3">
    <source>
        <dbReference type="ARBA" id="ARBA00022840"/>
    </source>
</evidence>
<feature type="binding site" evidence="4">
    <location>
        <begin position="657"/>
        <end position="664"/>
    </location>
    <ligand>
        <name>ATP</name>
        <dbReference type="ChEBI" id="CHEBI:30616"/>
    </ligand>
</feature>
<feature type="domain" description="FtsK" evidence="6">
    <location>
        <begin position="981"/>
        <end position="1169"/>
    </location>
</feature>
<dbReference type="RefSeq" id="WP_205009933.1">
    <property type="nucleotide sequence ID" value="NZ_JAFBEH010000027.1"/>
</dbReference>
<dbReference type="Proteomes" id="UP000697472">
    <property type="component" value="Unassembled WGS sequence"/>
</dbReference>
<keyword evidence="5" id="KW-0812">Transmembrane</keyword>
<dbReference type="PROSITE" id="PS50901">
    <property type="entry name" value="FTSK"/>
    <property type="match status" value="2"/>
</dbReference>
<proteinExistence type="predicted"/>
<keyword evidence="2 4" id="KW-0547">Nucleotide-binding</keyword>
<dbReference type="PANTHER" id="PTHR22683:SF1">
    <property type="entry name" value="TYPE VII SECRETION SYSTEM PROTEIN ESSC"/>
    <property type="match status" value="1"/>
</dbReference>
<keyword evidence="1" id="KW-0677">Repeat</keyword>
<name>A0ABS2PSP0_9STRE</name>
<keyword evidence="5" id="KW-1133">Transmembrane helix</keyword>
<dbReference type="Gene3D" id="3.40.50.300">
    <property type="entry name" value="P-loop containing nucleotide triphosphate hydrolases"/>
    <property type="match status" value="2"/>
</dbReference>
<feature type="binding site" evidence="4">
    <location>
        <begin position="1000"/>
        <end position="1007"/>
    </location>
    <ligand>
        <name>ATP</name>
        <dbReference type="ChEBI" id="CHEBI:30616"/>
    </ligand>
</feature>
<gene>
    <name evidence="7" type="ORF">JOC28_001360</name>
</gene>
<dbReference type="NCBIfam" id="TIGR03928">
    <property type="entry name" value="T7_EssCb_Firm"/>
    <property type="match status" value="1"/>
</dbReference>
<evidence type="ECO:0000259" key="6">
    <source>
        <dbReference type="PROSITE" id="PS50901"/>
    </source>
</evidence>
<protein>
    <submittedName>
        <fullName evidence="7">S-DNA-T family DNA segregation ATPase FtsK/SpoIIIE</fullName>
    </submittedName>
</protein>
<dbReference type="InterPro" id="IPR027417">
    <property type="entry name" value="P-loop_NTPase"/>
</dbReference>
<accession>A0ABS2PSP0</accession>
<keyword evidence="8" id="KW-1185">Reference proteome</keyword>
<feature type="transmembrane region" description="Helical" evidence="5">
    <location>
        <begin position="242"/>
        <end position="263"/>
    </location>
</feature>
<evidence type="ECO:0000313" key="7">
    <source>
        <dbReference type="EMBL" id="MBM7643059.1"/>
    </source>
</evidence>
<organism evidence="7 8">
    <name type="scientific">Streptococcus loxodontisalivarius</name>
    <dbReference type="NCBI Taxonomy" id="1349415"/>
    <lineage>
        <taxon>Bacteria</taxon>
        <taxon>Bacillati</taxon>
        <taxon>Bacillota</taxon>
        <taxon>Bacilli</taxon>
        <taxon>Lactobacillales</taxon>
        <taxon>Streptococcaceae</taxon>
        <taxon>Streptococcus</taxon>
    </lineage>
</organism>
<dbReference type="PANTHER" id="PTHR22683">
    <property type="entry name" value="SPORULATION PROTEIN RELATED"/>
    <property type="match status" value="1"/>
</dbReference>
<keyword evidence="5" id="KW-0472">Membrane</keyword>
<evidence type="ECO:0000313" key="8">
    <source>
        <dbReference type="Proteomes" id="UP000697472"/>
    </source>
</evidence>
<evidence type="ECO:0000256" key="5">
    <source>
        <dbReference type="SAM" id="Phobius"/>
    </source>
</evidence>
<dbReference type="SUPFAM" id="SSF52540">
    <property type="entry name" value="P-loop containing nucleoside triphosphate hydrolases"/>
    <property type="match status" value="2"/>
</dbReference>
<dbReference type="InterPro" id="IPR023839">
    <property type="entry name" value="Firmicutes_EssC_C"/>
</dbReference>
<evidence type="ECO:0000256" key="4">
    <source>
        <dbReference type="PROSITE-ProRule" id="PRU00289"/>
    </source>
</evidence>